<dbReference type="InterPro" id="IPR050109">
    <property type="entry name" value="HTH-type_TetR-like_transc_reg"/>
</dbReference>
<keyword evidence="9" id="KW-1185">Reference proteome</keyword>
<proteinExistence type="predicted"/>
<keyword evidence="3 5" id="KW-0238">DNA-binding</keyword>
<organism evidence="8 9">
    <name type="scientific">Rhodococcus koreensis</name>
    <dbReference type="NCBI Taxonomy" id="99653"/>
    <lineage>
        <taxon>Bacteria</taxon>
        <taxon>Bacillati</taxon>
        <taxon>Actinomycetota</taxon>
        <taxon>Actinomycetes</taxon>
        <taxon>Mycobacteriales</taxon>
        <taxon>Nocardiaceae</taxon>
        <taxon>Rhodococcus</taxon>
    </lineage>
</organism>
<protein>
    <submittedName>
        <fullName evidence="8">DNA-binding transcriptional regulator, AcrR family</fullName>
    </submittedName>
</protein>
<dbReference type="OrthoDB" id="3190535at2"/>
<dbReference type="InterPro" id="IPR001647">
    <property type="entry name" value="HTH_TetR"/>
</dbReference>
<evidence type="ECO:0000256" key="1">
    <source>
        <dbReference type="ARBA" id="ARBA00022491"/>
    </source>
</evidence>
<dbReference type="GO" id="GO:0003700">
    <property type="term" value="F:DNA-binding transcription factor activity"/>
    <property type="evidence" value="ECO:0007669"/>
    <property type="project" value="TreeGrafter"/>
</dbReference>
<evidence type="ECO:0000259" key="7">
    <source>
        <dbReference type="PROSITE" id="PS50977"/>
    </source>
</evidence>
<dbReference type="InterPro" id="IPR023772">
    <property type="entry name" value="DNA-bd_HTH_TetR-type_CS"/>
</dbReference>
<keyword evidence="2" id="KW-0805">Transcription regulation</keyword>
<dbReference type="PROSITE" id="PS50977">
    <property type="entry name" value="HTH_TETR_2"/>
    <property type="match status" value="1"/>
</dbReference>
<dbReference type="Gene3D" id="1.10.357.10">
    <property type="entry name" value="Tetracycline Repressor, domain 2"/>
    <property type="match status" value="1"/>
</dbReference>
<dbReference type="PANTHER" id="PTHR30055:SF175">
    <property type="entry name" value="HTH-TYPE TRANSCRIPTIONAL REPRESSOR KSTR2"/>
    <property type="match status" value="1"/>
</dbReference>
<dbReference type="PANTHER" id="PTHR30055">
    <property type="entry name" value="HTH-TYPE TRANSCRIPTIONAL REGULATOR RUTR"/>
    <property type="match status" value="1"/>
</dbReference>
<accession>A0A1H4VNC6</accession>
<evidence type="ECO:0000256" key="4">
    <source>
        <dbReference type="ARBA" id="ARBA00023163"/>
    </source>
</evidence>
<keyword evidence="1" id="KW-0678">Repressor</keyword>
<reference evidence="9" key="1">
    <citation type="submission" date="2016-10" db="EMBL/GenBank/DDBJ databases">
        <authorList>
            <person name="Varghese N."/>
            <person name="Submissions S."/>
        </authorList>
    </citation>
    <scope>NUCLEOTIDE SEQUENCE [LARGE SCALE GENOMIC DNA]</scope>
    <source>
        <strain evidence="9">DSM 44498</strain>
    </source>
</reference>
<evidence type="ECO:0000313" key="8">
    <source>
        <dbReference type="EMBL" id="SEC82068.1"/>
    </source>
</evidence>
<keyword evidence="4" id="KW-0804">Transcription</keyword>
<dbReference type="Gene3D" id="1.10.10.60">
    <property type="entry name" value="Homeodomain-like"/>
    <property type="match status" value="1"/>
</dbReference>
<feature type="region of interest" description="Disordered" evidence="6">
    <location>
        <begin position="1"/>
        <end position="49"/>
    </location>
</feature>
<dbReference type="InterPro" id="IPR041490">
    <property type="entry name" value="KstR2_TetR_C"/>
</dbReference>
<feature type="compositionally biased region" description="Polar residues" evidence="6">
    <location>
        <begin position="1"/>
        <end position="10"/>
    </location>
</feature>
<gene>
    <name evidence="8" type="ORF">SAMN04490239_5590</name>
</gene>
<dbReference type="GO" id="GO:0000976">
    <property type="term" value="F:transcription cis-regulatory region binding"/>
    <property type="evidence" value="ECO:0007669"/>
    <property type="project" value="TreeGrafter"/>
</dbReference>
<name>A0A1H4VNC6_9NOCA</name>
<dbReference type="InterPro" id="IPR009057">
    <property type="entry name" value="Homeodomain-like_sf"/>
</dbReference>
<feature type="DNA-binding region" description="H-T-H motif" evidence="5">
    <location>
        <begin position="74"/>
        <end position="93"/>
    </location>
</feature>
<dbReference type="AlphaFoldDB" id="A0A1H4VNC6"/>
<dbReference type="SUPFAM" id="SSF48498">
    <property type="entry name" value="Tetracyclin repressor-like, C-terminal domain"/>
    <property type="match status" value="1"/>
</dbReference>
<feature type="domain" description="HTH tetR-type" evidence="7">
    <location>
        <begin position="51"/>
        <end position="111"/>
    </location>
</feature>
<dbReference type="PRINTS" id="PR00455">
    <property type="entry name" value="HTHTETR"/>
</dbReference>
<evidence type="ECO:0000256" key="5">
    <source>
        <dbReference type="PROSITE-ProRule" id="PRU00335"/>
    </source>
</evidence>
<dbReference type="PROSITE" id="PS01081">
    <property type="entry name" value="HTH_TETR_1"/>
    <property type="match status" value="1"/>
</dbReference>
<dbReference type="EMBL" id="FNSV01000005">
    <property type="protein sequence ID" value="SEC82068.1"/>
    <property type="molecule type" value="Genomic_DNA"/>
</dbReference>
<dbReference type="Pfam" id="PF00440">
    <property type="entry name" value="TetR_N"/>
    <property type="match status" value="1"/>
</dbReference>
<evidence type="ECO:0000256" key="3">
    <source>
        <dbReference type="ARBA" id="ARBA00023125"/>
    </source>
</evidence>
<sequence length="280" mass="31011">MTARTASGSHYPSDMTREQATPSRRGRGKASAGPAAQPSEDSAAGRNPRRELVEKQIMEQATRLFAERGFASTTLQDIADATGLTRPALYHYVANKDELLSRLVSESTETPAALLHEINERTELGPTEKLREMAVAIAMHQGENPDRFRLIIRSEAELPEDIARRYQQSRRHVLKEFITVIEDGIKAGEMRPVDPRTSALGIIGMLNWIAWWHQPGKEDDDRAVAAQLADMALRAVVHEESTPTGLEGPARAIALLRQDLNYLERLLESTPKSPSDDADG</sequence>
<evidence type="ECO:0000256" key="6">
    <source>
        <dbReference type="SAM" id="MobiDB-lite"/>
    </source>
</evidence>
<dbReference type="Proteomes" id="UP000183561">
    <property type="component" value="Unassembled WGS sequence"/>
</dbReference>
<dbReference type="Pfam" id="PF17932">
    <property type="entry name" value="TetR_C_24"/>
    <property type="match status" value="1"/>
</dbReference>
<dbReference type="SUPFAM" id="SSF46689">
    <property type="entry name" value="Homeodomain-like"/>
    <property type="match status" value="1"/>
</dbReference>
<evidence type="ECO:0000313" key="9">
    <source>
        <dbReference type="Proteomes" id="UP000183561"/>
    </source>
</evidence>
<dbReference type="InterPro" id="IPR036271">
    <property type="entry name" value="Tet_transcr_reg_TetR-rel_C_sf"/>
</dbReference>
<evidence type="ECO:0000256" key="2">
    <source>
        <dbReference type="ARBA" id="ARBA00023015"/>
    </source>
</evidence>